<comment type="subcellular location">
    <subcellularLocation>
        <location evidence="1">Nucleus</location>
    </subcellularLocation>
</comment>
<feature type="repeat" description="WD" evidence="5">
    <location>
        <begin position="121"/>
        <end position="152"/>
    </location>
</feature>
<evidence type="ECO:0000256" key="6">
    <source>
        <dbReference type="SAM" id="MobiDB-lite"/>
    </source>
</evidence>
<feature type="region of interest" description="Disordered" evidence="6">
    <location>
        <begin position="1"/>
        <end position="113"/>
    </location>
</feature>
<evidence type="ECO:0000256" key="4">
    <source>
        <dbReference type="ARBA" id="ARBA00023242"/>
    </source>
</evidence>
<dbReference type="Pfam" id="PF00400">
    <property type="entry name" value="WD40"/>
    <property type="match status" value="2"/>
</dbReference>
<dbReference type="PROSITE" id="PS50294">
    <property type="entry name" value="WD_REPEATS_REGION"/>
    <property type="match status" value="1"/>
</dbReference>
<keyword evidence="8" id="KW-1185">Reference proteome</keyword>
<organism evidence="7 8">
    <name type="scientific">Dunaliella salina</name>
    <name type="common">Green alga</name>
    <name type="synonym">Protococcus salinus</name>
    <dbReference type="NCBI Taxonomy" id="3046"/>
    <lineage>
        <taxon>Eukaryota</taxon>
        <taxon>Viridiplantae</taxon>
        <taxon>Chlorophyta</taxon>
        <taxon>core chlorophytes</taxon>
        <taxon>Chlorophyceae</taxon>
        <taxon>CS clade</taxon>
        <taxon>Chlamydomonadales</taxon>
        <taxon>Dunaliellaceae</taxon>
        <taxon>Dunaliella</taxon>
    </lineage>
</organism>
<feature type="region of interest" description="Disordered" evidence="6">
    <location>
        <begin position="156"/>
        <end position="177"/>
    </location>
</feature>
<comment type="caution">
    <text evidence="7">The sequence shown here is derived from an EMBL/GenBank/DDBJ whole genome shotgun (WGS) entry which is preliminary data.</text>
</comment>
<keyword evidence="4" id="KW-0539">Nucleus</keyword>
<gene>
    <name evidence="7" type="ORF">DUNSADRAFT_4774</name>
</gene>
<dbReference type="InterPro" id="IPR001680">
    <property type="entry name" value="WD40_rpt"/>
</dbReference>
<feature type="repeat" description="WD" evidence="5">
    <location>
        <begin position="229"/>
        <end position="260"/>
    </location>
</feature>
<dbReference type="PANTHER" id="PTHR19865">
    <property type="entry name" value="U3 SMALL NUCLEOLAR RNA INTERACTING PROTEIN 2"/>
    <property type="match status" value="1"/>
</dbReference>
<dbReference type="InterPro" id="IPR036322">
    <property type="entry name" value="WD40_repeat_dom_sf"/>
</dbReference>
<keyword evidence="3" id="KW-0677">Repeat</keyword>
<reference evidence="7" key="1">
    <citation type="submission" date="2017-08" db="EMBL/GenBank/DDBJ databases">
        <authorList>
            <person name="Polle J.E."/>
            <person name="Barry K."/>
            <person name="Cushman J."/>
            <person name="Schmutz J."/>
            <person name="Tran D."/>
            <person name="Hathwaick L.T."/>
            <person name="Yim W.C."/>
            <person name="Jenkins J."/>
            <person name="Mckie-Krisberg Z.M."/>
            <person name="Prochnik S."/>
            <person name="Lindquist E."/>
            <person name="Dockter R.B."/>
            <person name="Adam C."/>
            <person name="Molina H."/>
            <person name="Bunkerborg J."/>
            <person name="Jin E."/>
            <person name="Buchheim M."/>
            <person name="Magnuson J."/>
        </authorList>
    </citation>
    <scope>NUCLEOTIDE SEQUENCE</scope>
    <source>
        <strain evidence="7">CCAP 19/18</strain>
    </source>
</reference>
<evidence type="ECO:0000256" key="2">
    <source>
        <dbReference type="ARBA" id="ARBA00022574"/>
    </source>
</evidence>
<proteinExistence type="predicted"/>
<dbReference type="PROSITE" id="PS50082">
    <property type="entry name" value="WD_REPEATS_2"/>
    <property type="match status" value="2"/>
</dbReference>
<evidence type="ECO:0000256" key="3">
    <source>
        <dbReference type="ARBA" id="ARBA00022737"/>
    </source>
</evidence>
<sequence length="276" mass="30247">MGKRQANTPAKNAAALGSKKSKRNESSGRDEQAQVHFLEDEDERPQQRRQATEESEEEQHETAEEKRLRLAKEYLQNMQAHMEVEEEDEGARRGVTGGSDDEGDAGKDKLGEKLKKETAEVALSDDEQRAYSVSKDGSILMWDLQTMRKTRLFRPGECSKASRPAAAGNVGDASEGGGADWVRQKARSTSQLALHAVAVSSDGAFLAVGGGDKKVHVFDGRTGDFIQSFPGHRDAVTCSAFREGSHQLLSGSIDRTVKLWISHLSTCCMLLRAEMP</sequence>
<evidence type="ECO:0000313" key="8">
    <source>
        <dbReference type="Proteomes" id="UP000815325"/>
    </source>
</evidence>
<protein>
    <submittedName>
        <fullName evidence="7">WD40-repeat-containing domain protein</fullName>
    </submittedName>
</protein>
<feature type="compositionally biased region" description="Basic and acidic residues" evidence="6">
    <location>
        <begin position="104"/>
        <end position="113"/>
    </location>
</feature>
<accession>A0ABQ7GRD8</accession>
<dbReference type="Gene3D" id="2.130.10.10">
    <property type="entry name" value="YVTN repeat-like/Quinoprotein amine dehydrogenase"/>
    <property type="match status" value="1"/>
</dbReference>
<dbReference type="Proteomes" id="UP000815325">
    <property type="component" value="Unassembled WGS sequence"/>
</dbReference>
<dbReference type="SMART" id="SM00320">
    <property type="entry name" value="WD40"/>
    <property type="match status" value="3"/>
</dbReference>
<feature type="compositionally biased region" description="Basic and acidic residues" evidence="6">
    <location>
        <begin position="23"/>
        <end position="33"/>
    </location>
</feature>
<feature type="compositionally biased region" description="Polar residues" evidence="6">
    <location>
        <begin position="1"/>
        <end position="10"/>
    </location>
</feature>
<feature type="compositionally biased region" description="Basic and acidic residues" evidence="6">
    <location>
        <begin position="60"/>
        <end position="72"/>
    </location>
</feature>
<keyword evidence="2 5" id="KW-0853">WD repeat</keyword>
<dbReference type="PANTHER" id="PTHR19865:SF0">
    <property type="entry name" value="U3 SMALL NUCLEOLAR RNA-INTERACTING PROTEIN 2"/>
    <property type="match status" value="1"/>
</dbReference>
<dbReference type="InterPro" id="IPR015943">
    <property type="entry name" value="WD40/YVTN_repeat-like_dom_sf"/>
</dbReference>
<dbReference type="SUPFAM" id="SSF50978">
    <property type="entry name" value="WD40 repeat-like"/>
    <property type="match status" value="1"/>
</dbReference>
<dbReference type="EMBL" id="MU069626">
    <property type="protein sequence ID" value="KAF5837155.1"/>
    <property type="molecule type" value="Genomic_DNA"/>
</dbReference>
<evidence type="ECO:0000313" key="7">
    <source>
        <dbReference type="EMBL" id="KAF5837155.1"/>
    </source>
</evidence>
<evidence type="ECO:0000256" key="5">
    <source>
        <dbReference type="PROSITE-ProRule" id="PRU00221"/>
    </source>
</evidence>
<name>A0ABQ7GRD8_DUNSA</name>
<dbReference type="InterPro" id="IPR039241">
    <property type="entry name" value="Rrp9-like"/>
</dbReference>
<evidence type="ECO:0000256" key="1">
    <source>
        <dbReference type="ARBA" id="ARBA00004123"/>
    </source>
</evidence>